<keyword evidence="3" id="KW-0804">Transcription</keyword>
<protein>
    <submittedName>
        <fullName evidence="6">TetR family transcriptional regulator</fullName>
    </submittedName>
</protein>
<evidence type="ECO:0000313" key="7">
    <source>
        <dbReference type="Proteomes" id="UP000295818"/>
    </source>
</evidence>
<dbReference type="PROSITE" id="PS50977">
    <property type="entry name" value="HTH_TETR_2"/>
    <property type="match status" value="1"/>
</dbReference>
<keyword evidence="1" id="KW-0805">Transcription regulation</keyword>
<reference evidence="6 7" key="1">
    <citation type="journal article" date="2015" name="Stand. Genomic Sci.">
        <title>Genomic Encyclopedia of Bacterial and Archaeal Type Strains, Phase III: the genomes of soil and plant-associated and newly described type strains.</title>
        <authorList>
            <person name="Whitman W.B."/>
            <person name="Woyke T."/>
            <person name="Klenk H.P."/>
            <person name="Zhou Y."/>
            <person name="Lilburn T.G."/>
            <person name="Beck B.J."/>
            <person name="De Vos P."/>
            <person name="Vandamme P."/>
            <person name="Eisen J.A."/>
            <person name="Garrity G."/>
            <person name="Hugenholtz P."/>
            <person name="Kyrpides N.C."/>
        </authorList>
    </citation>
    <scope>NUCLEOTIDE SEQUENCE [LARGE SCALE GENOMIC DNA]</scope>
    <source>
        <strain evidence="6 7">VKM Ac-2538</strain>
    </source>
</reference>
<keyword evidence="7" id="KW-1185">Reference proteome</keyword>
<evidence type="ECO:0000313" key="6">
    <source>
        <dbReference type="EMBL" id="TCO27810.1"/>
    </source>
</evidence>
<evidence type="ECO:0000256" key="2">
    <source>
        <dbReference type="ARBA" id="ARBA00023125"/>
    </source>
</evidence>
<dbReference type="InterPro" id="IPR049445">
    <property type="entry name" value="TetR_SbtR-like_C"/>
</dbReference>
<dbReference type="Proteomes" id="UP000295818">
    <property type="component" value="Unassembled WGS sequence"/>
</dbReference>
<dbReference type="PANTHER" id="PTHR30055">
    <property type="entry name" value="HTH-TYPE TRANSCRIPTIONAL REGULATOR RUTR"/>
    <property type="match status" value="1"/>
</dbReference>
<dbReference type="EMBL" id="SLWM01000003">
    <property type="protein sequence ID" value="TCO27810.1"/>
    <property type="molecule type" value="Genomic_DNA"/>
</dbReference>
<dbReference type="InterPro" id="IPR009057">
    <property type="entry name" value="Homeodomain-like_sf"/>
</dbReference>
<dbReference type="Pfam" id="PF00440">
    <property type="entry name" value="TetR_N"/>
    <property type="match status" value="1"/>
</dbReference>
<dbReference type="PANTHER" id="PTHR30055:SF234">
    <property type="entry name" value="HTH-TYPE TRANSCRIPTIONAL REGULATOR BETI"/>
    <property type="match status" value="1"/>
</dbReference>
<sequence>MAEQRTVPLRADALLNRERILAVAYQAFAEDPRVSMNAVAKLAGVGAGTLYRHFPTREDLVLAVYQQEVQSLVEAVDGILDEHPPLDALRVWFLRLAAFVRVKHGLGEALQTATAQDVVNSTAAPVMQAIRTLLQACEDVGEVRPGLDPADVLQLMGFLWTVAPGNAGEEQAGRVLELAIRGLK</sequence>
<dbReference type="SUPFAM" id="SSF46689">
    <property type="entry name" value="Homeodomain-like"/>
    <property type="match status" value="1"/>
</dbReference>
<gene>
    <name evidence="6" type="ORF">EV644_103514</name>
</gene>
<evidence type="ECO:0000256" key="4">
    <source>
        <dbReference type="PROSITE-ProRule" id="PRU00335"/>
    </source>
</evidence>
<proteinExistence type="predicted"/>
<dbReference type="Pfam" id="PF21597">
    <property type="entry name" value="TetR_C_43"/>
    <property type="match status" value="1"/>
</dbReference>
<organism evidence="6 7">
    <name type="scientific">Kribbella orskensis</name>
    <dbReference type="NCBI Taxonomy" id="2512216"/>
    <lineage>
        <taxon>Bacteria</taxon>
        <taxon>Bacillati</taxon>
        <taxon>Actinomycetota</taxon>
        <taxon>Actinomycetes</taxon>
        <taxon>Propionibacteriales</taxon>
        <taxon>Kribbellaceae</taxon>
        <taxon>Kribbella</taxon>
    </lineage>
</organism>
<dbReference type="InterPro" id="IPR050109">
    <property type="entry name" value="HTH-type_TetR-like_transc_reg"/>
</dbReference>
<dbReference type="InterPro" id="IPR036271">
    <property type="entry name" value="Tet_transcr_reg_TetR-rel_C_sf"/>
</dbReference>
<evidence type="ECO:0000256" key="3">
    <source>
        <dbReference type="ARBA" id="ARBA00023163"/>
    </source>
</evidence>
<dbReference type="InterPro" id="IPR001647">
    <property type="entry name" value="HTH_TetR"/>
</dbReference>
<dbReference type="RefSeq" id="WP_132191726.1">
    <property type="nucleotide sequence ID" value="NZ_SLWM01000003.1"/>
</dbReference>
<evidence type="ECO:0000259" key="5">
    <source>
        <dbReference type="PROSITE" id="PS50977"/>
    </source>
</evidence>
<comment type="caution">
    <text evidence="6">The sequence shown here is derived from an EMBL/GenBank/DDBJ whole genome shotgun (WGS) entry which is preliminary data.</text>
</comment>
<dbReference type="SUPFAM" id="SSF48498">
    <property type="entry name" value="Tetracyclin repressor-like, C-terminal domain"/>
    <property type="match status" value="1"/>
</dbReference>
<feature type="DNA-binding region" description="H-T-H motif" evidence="4">
    <location>
        <begin position="35"/>
        <end position="54"/>
    </location>
</feature>
<accession>A0ABY2BQQ1</accession>
<feature type="domain" description="HTH tetR-type" evidence="5">
    <location>
        <begin position="14"/>
        <end position="72"/>
    </location>
</feature>
<evidence type="ECO:0000256" key="1">
    <source>
        <dbReference type="ARBA" id="ARBA00023015"/>
    </source>
</evidence>
<dbReference type="Gene3D" id="1.10.357.10">
    <property type="entry name" value="Tetracycline Repressor, domain 2"/>
    <property type="match status" value="1"/>
</dbReference>
<name>A0ABY2BQQ1_9ACTN</name>
<keyword evidence="2 4" id="KW-0238">DNA-binding</keyword>